<keyword evidence="2" id="KW-0812">Transmembrane</keyword>
<protein>
    <submittedName>
        <fullName evidence="4">DedA family protein</fullName>
    </submittedName>
</protein>
<reference evidence="5" key="1">
    <citation type="journal article" date="2019" name="Int. J. Syst. Evol. Microbiol.">
        <title>The Global Catalogue of Microorganisms (GCM) 10K type strain sequencing project: providing services to taxonomists for standard genome sequencing and annotation.</title>
        <authorList>
            <consortium name="The Broad Institute Genomics Platform"/>
            <consortium name="The Broad Institute Genome Sequencing Center for Infectious Disease"/>
            <person name="Wu L."/>
            <person name="Ma J."/>
        </authorList>
    </citation>
    <scope>NUCLEOTIDE SEQUENCE [LARGE SCALE GENOMIC DNA]</scope>
    <source>
        <strain evidence="5">CCUG 57263</strain>
    </source>
</reference>
<dbReference type="EMBL" id="JBHTIU010000028">
    <property type="protein sequence ID" value="MFD0869305.1"/>
    <property type="molecule type" value="Genomic_DNA"/>
</dbReference>
<organism evidence="4 5">
    <name type="scientific">Paenibacillus residui</name>
    <dbReference type="NCBI Taxonomy" id="629724"/>
    <lineage>
        <taxon>Bacteria</taxon>
        <taxon>Bacillati</taxon>
        <taxon>Bacillota</taxon>
        <taxon>Bacilli</taxon>
        <taxon>Bacillales</taxon>
        <taxon>Paenibacillaceae</taxon>
        <taxon>Paenibacillus</taxon>
    </lineage>
</organism>
<name>A0ABW3D850_9BACL</name>
<keyword evidence="5" id="KW-1185">Reference proteome</keyword>
<keyword evidence="2" id="KW-0472">Membrane</keyword>
<dbReference type="Pfam" id="PF09335">
    <property type="entry name" value="VTT_dom"/>
    <property type="match status" value="1"/>
</dbReference>
<comment type="similarity">
    <text evidence="1">Belongs to the DedA family.</text>
</comment>
<evidence type="ECO:0000313" key="5">
    <source>
        <dbReference type="Proteomes" id="UP001597120"/>
    </source>
</evidence>
<evidence type="ECO:0000259" key="3">
    <source>
        <dbReference type="Pfam" id="PF09335"/>
    </source>
</evidence>
<comment type="caution">
    <text evidence="4">The sequence shown here is derived from an EMBL/GenBank/DDBJ whole genome shotgun (WGS) entry which is preliminary data.</text>
</comment>
<feature type="transmembrane region" description="Helical" evidence="2">
    <location>
        <begin position="49"/>
        <end position="71"/>
    </location>
</feature>
<dbReference type="PANTHER" id="PTHR42709">
    <property type="entry name" value="ALKALINE PHOSPHATASE LIKE PROTEIN"/>
    <property type="match status" value="1"/>
</dbReference>
<evidence type="ECO:0000256" key="2">
    <source>
        <dbReference type="SAM" id="Phobius"/>
    </source>
</evidence>
<evidence type="ECO:0000256" key="1">
    <source>
        <dbReference type="ARBA" id="ARBA00010792"/>
    </source>
</evidence>
<dbReference type="InterPro" id="IPR051311">
    <property type="entry name" value="DedA_domain"/>
</dbReference>
<evidence type="ECO:0000313" key="4">
    <source>
        <dbReference type="EMBL" id="MFD0869305.1"/>
    </source>
</evidence>
<dbReference type="PANTHER" id="PTHR42709:SF9">
    <property type="entry name" value="ALKALINE PHOSPHATASE LIKE PROTEIN"/>
    <property type="match status" value="1"/>
</dbReference>
<feature type="transmembrane region" description="Helical" evidence="2">
    <location>
        <begin position="136"/>
        <end position="159"/>
    </location>
</feature>
<proteinExistence type="inferred from homology"/>
<dbReference type="InterPro" id="IPR032816">
    <property type="entry name" value="VTT_dom"/>
</dbReference>
<accession>A0ABW3D850</accession>
<feature type="transmembrane region" description="Helical" evidence="2">
    <location>
        <begin position="6"/>
        <end position="28"/>
    </location>
</feature>
<dbReference type="RefSeq" id="WP_186328477.1">
    <property type="nucleotide sequence ID" value="NZ_JBHTIU010000028.1"/>
</dbReference>
<dbReference type="Proteomes" id="UP001597120">
    <property type="component" value="Unassembled WGS sequence"/>
</dbReference>
<feature type="domain" description="VTT" evidence="3">
    <location>
        <begin position="30"/>
        <end position="156"/>
    </location>
</feature>
<gene>
    <name evidence="4" type="ORF">ACFQ03_09085</name>
</gene>
<sequence>MQDWLLNFILIYGYAAVFVLLVLGIVGLPIPDELLMMFTGYLASRGQMTLLTVMIVSVSGSLVGMLLSYWLGRRFGLPLLHKLGPRLRLTPARFERTSQWFERFGPAIVTFGYFFPAIRHLSAYFAGMRSWNPLKFFGYAFPGALLWAFIYVRLGYYFGENWNTCFAYIRTYIWIPIGIIVLICLIALWRSYRKQRQDL</sequence>
<keyword evidence="2" id="KW-1133">Transmembrane helix</keyword>
<feature type="transmembrane region" description="Helical" evidence="2">
    <location>
        <begin position="171"/>
        <end position="189"/>
    </location>
</feature>